<evidence type="ECO:0000313" key="1">
    <source>
        <dbReference type="EMBL" id="MBB3996898.1"/>
    </source>
</evidence>
<sequence>MSKLPPDLLAIKSTTHALIDACGGSEACKILLDGKSASLIRSYANPNVPDRYMPLDDVIALERHAQRPVVSAWGVERHNADPDRLRRAVGLADVAPLAKESAEAITALAEAFADGRFCSADRQRTAREIRDAIAVFSEILEAVESGL</sequence>
<accession>A0A7W6EES0</accession>
<reference evidence="1 2" key="1">
    <citation type="submission" date="2020-08" db="EMBL/GenBank/DDBJ databases">
        <title>Genomic Encyclopedia of Type Strains, Phase IV (KMG-IV): sequencing the most valuable type-strain genomes for metagenomic binning, comparative biology and taxonomic classification.</title>
        <authorList>
            <person name="Goeker M."/>
        </authorList>
    </citation>
    <scope>NUCLEOTIDE SEQUENCE [LARGE SCALE GENOMIC DNA]</scope>
    <source>
        <strain evidence="1 2">DSM 102238</strain>
    </source>
</reference>
<name>A0A7W6EES0_9HYPH</name>
<dbReference type="RefSeq" id="WP_183197914.1">
    <property type="nucleotide sequence ID" value="NZ_JACIEK010000001.1"/>
</dbReference>
<proteinExistence type="predicted"/>
<protein>
    <submittedName>
        <fullName evidence="1">Thioredoxin-like negative regulator of GroEL</fullName>
    </submittedName>
</protein>
<keyword evidence="2" id="KW-1185">Reference proteome</keyword>
<dbReference type="AlphaFoldDB" id="A0A7W6EES0"/>
<evidence type="ECO:0000313" key="2">
    <source>
        <dbReference type="Proteomes" id="UP000542776"/>
    </source>
</evidence>
<gene>
    <name evidence="1" type="ORF">GGR04_000719</name>
</gene>
<comment type="caution">
    <text evidence="1">The sequence shown here is derived from an EMBL/GenBank/DDBJ whole genome shotgun (WGS) entry which is preliminary data.</text>
</comment>
<organism evidence="1 2">
    <name type="scientific">Aureimonas pseudogalii</name>
    <dbReference type="NCBI Taxonomy" id="1744844"/>
    <lineage>
        <taxon>Bacteria</taxon>
        <taxon>Pseudomonadati</taxon>
        <taxon>Pseudomonadota</taxon>
        <taxon>Alphaproteobacteria</taxon>
        <taxon>Hyphomicrobiales</taxon>
        <taxon>Aurantimonadaceae</taxon>
        <taxon>Aureimonas</taxon>
    </lineage>
</organism>
<dbReference type="EMBL" id="JACIEK010000001">
    <property type="protein sequence ID" value="MBB3996898.1"/>
    <property type="molecule type" value="Genomic_DNA"/>
</dbReference>
<dbReference type="Proteomes" id="UP000542776">
    <property type="component" value="Unassembled WGS sequence"/>
</dbReference>